<dbReference type="Pfam" id="PF20246">
    <property type="entry name" value="DUF6601"/>
    <property type="match status" value="1"/>
</dbReference>
<evidence type="ECO:0000313" key="2">
    <source>
        <dbReference type="Proteomes" id="UP000326532"/>
    </source>
</evidence>
<evidence type="ECO:0000313" key="1">
    <source>
        <dbReference type="EMBL" id="KAB8209898.1"/>
    </source>
</evidence>
<sequence>MYAHLIKHRSGFALAHVHHLIPETVTWNAWCQLIHQFQHYEDTQVAKRLLVYTDIFATDSCPFNIWFCEHITGVVFDAGHPICTH</sequence>
<dbReference type="VEuPathDB" id="FungiDB:BDV34DRAFT_188361"/>
<proteinExistence type="predicted"/>
<keyword evidence="2" id="KW-1185">Reference proteome</keyword>
<protein>
    <submittedName>
        <fullName evidence="1">Uncharacterized protein</fullName>
    </submittedName>
</protein>
<dbReference type="EMBL" id="ML734945">
    <property type="protein sequence ID" value="KAB8209898.1"/>
    <property type="molecule type" value="Genomic_DNA"/>
</dbReference>
<reference evidence="1 2" key="1">
    <citation type="submission" date="2019-04" db="EMBL/GenBank/DDBJ databases">
        <title>Fungal friends and foes A comparative genomics study of 23 Aspergillus species from section Flavi.</title>
        <authorList>
            <consortium name="DOE Joint Genome Institute"/>
            <person name="Kjaerbolling I."/>
            <person name="Vesth T.C."/>
            <person name="Frisvad J.C."/>
            <person name="Nybo J.L."/>
            <person name="Theobald S."/>
            <person name="Kildgaard S."/>
            <person name="Petersen T.I."/>
            <person name="Kuo A."/>
            <person name="Sato A."/>
            <person name="Lyhne E.K."/>
            <person name="Kogle M.E."/>
            <person name="Wiebenga A."/>
            <person name="Kun R.S."/>
            <person name="Lubbers R.J."/>
            <person name="Makela M.R."/>
            <person name="Barry K."/>
            <person name="Chovatia M."/>
            <person name="Clum A."/>
            <person name="Daum C."/>
            <person name="Haridas S."/>
            <person name="He G."/>
            <person name="LaButti K."/>
            <person name="Lipzen A."/>
            <person name="Mondo S."/>
            <person name="Pangilinan J."/>
            <person name="Riley R."/>
            <person name="Salamov A."/>
            <person name="Simmons B.A."/>
            <person name="Magnuson J.K."/>
            <person name="Henrissat B."/>
            <person name="Mortensen U.H."/>
            <person name="Larsen T.O."/>
            <person name="De vries R.P."/>
            <person name="Grigoriev I.V."/>
            <person name="Machida M."/>
            <person name="Baker S.E."/>
            <person name="Andersen M.R."/>
        </authorList>
    </citation>
    <scope>NUCLEOTIDE SEQUENCE [LARGE SCALE GENOMIC DNA]</scope>
    <source>
        <strain evidence="1 2">CBS 117618</strain>
    </source>
</reference>
<dbReference type="AlphaFoldDB" id="A0A5N6DXJ6"/>
<accession>A0A5N6DXJ6</accession>
<dbReference type="InterPro" id="IPR046536">
    <property type="entry name" value="DUF6601"/>
</dbReference>
<gene>
    <name evidence="1" type="ORF">BDV34DRAFT_188361</name>
</gene>
<organism evidence="1 2">
    <name type="scientific">Aspergillus parasiticus</name>
    <dbReference type="NCBI Taxonomy" id="5067"/>
    <lineage>
        <taxon>Eukaryota</taxon>
        <taxon>Fungi</taxon>
        <taxon>Dikarya</taxon>
        <taxon>Ascomycota</taxon>
        <taxon>Pezizomycotina</taxon>
        <taxon>Eurotiomycetes</taxon>
        <taxon>Eurotiomycetidae</taxon>
        <taxon>Eurotiales</taxon>
        <taxon>Aspergillaceae</taxon>
        <taxon>Aspergillus</taxon>
        <taxon>Aspergillus subgen. Circumdati</taxon>
    </lineage>
</organism>
<dbReference type="Proteomes" id="UP000326532">
    <property type="component" value="Unassembled WGS sequence"/>
</dbReference>
<name>A0A5N6DXJ6_ASPPA</name>